<keyword evidence="7" id="KW-1185">Reference proteome</keyword>
<sequence length="559" mass="60383">MPLFTYICILLLASRLFAPAASIARAAVVSGSRESSEIGAEVLRSGGNAADAAVAVSMALGVTEPFGSGLGGKAVILYYDRATERVSFIESLDQAPLQFPVDDYRDASYQTKTRSFKAVGTPGLVPGMWDLHQQFGTRPWAELVLPAAKVARAGYLIDAHSAAIYSRSRQSLRKNAEARKWYTVDGAAPEVGTRMANADLASTLERLAYNGIEEFRSGATARMLAKGMAEGGGWITLADLQAYQAHRIEPLSSPWNEYEIYTAASPVAGGATVLMSMMAMEQVRNDTDNFSAERLDLLGRVLRASYPRVFRHFGDDLTRDDARAETFSPGALRDLKRAIDQPLPVSSVSYDHPQSADELSGLRSTTHFVVVDAAGNVASITQSLSSRFGAAVIAPGTGFLLNNTMKNFAVNSTRSVNFIAEGKRPRSTISTTMVLKDAQPYLALGAPGGQRIPTAVAQILSSVLVYGSSLEDAIKGPRFHLRRPLSRSESDRYVEIEPSYGEDRADMLRAYGWDVHFVEPSRYYFGGVNAVSIDTHSGEVTAVADPRRSNVAVELSGSN</sequence>
<evidence type="ECO:0000256" key="4">
    <source>
        <dbReference type="ARBA" id="ARBA00023145"/>
    </source>
</evidence>
<evidence type="ECO:0000313" key="7">
    <source>
        <dbReference type="Proteomes" id="UP001225316"/>
    </source>
</evidence>
<dbReference type="PANTHER" id="PTHR43199">
    <property type="entry name" value="GLUTATHIONE HYDROLASE"/>
    <property type="match status" value="1"/>
</dbReference>
<dbReference type="Pfam" id="PF01019">
    <property type="entry name" value="G_glu_transpept"/>
    <property type="match status" value="1"/>
</dbReference>
<accession>A0ABU1AWG9</accession>
<dbReference type="Gene3D" id="1.10.246.130">
    <property type="match status" value="1"/>
</dbReference>
<feature type="signal peptide" evidence="5">
    <location>
        <begin position="1"/>
        <end position="20"/>
    </location>
</feature>
<dbReference type="Proteomes" id="UP001225316">
    <property type="component" value="Unassembled WGS sequence"/>
</dbReference>
<organism evidence="6 7">
    <name type="scientific">Thalassobacterium maritimum</name>
    <dbReference type="NCBI Taxonomy" id="3041265"/>
    <lineage>
        <taxon>Bacteria</taxon>
        <taxon>Pseudomonadati</taxon>
        <taxon>Verrucomicrobiota</taxon>
        <taxon>Opitutia</taxon>
        <taxon>Puniceicoccales</taxon>
        <taxon>Coraliomargaritaceae</taxon>
        <taxon>Thalassobacterium</taxon>
    </lineage>
</organism>
<keyword evidence="5" id="KW-0732">Signal</keyword>
<proteinExistence type="inferred from homology"/>
<reference evidence="6 7" key="1">
    <citation type="submission" date="2023-04" db="EMBL/GenBank/DDBJ databases">
        <title>A novel bacteria isolated from coastal sediment.</title>
        <authorList>
            <person name="Liu X.-J."/>
            <person name="Du Z.-J."/>
        </authorList>
    </citation>
    <scope>NUCLEOTIDE SEQUENCE [LARGE SCALE GENOMIC DNA]</scope>
    <source>
        <strain evidence="6 7">SDUM461003</strain>
    </source>
</reference>
<evidence type="ECO:0000256" key="2">
    <source>
        <dbReference type="ARBA" id="ARBA00022679"/>
    </source>
</evidence>
<dbReference type="RefSeq" id="WP_308951103.1">
    <property type="nucleotide sequence ID" value="NZ_JARXHW010000032.1"/>
</dbReference>
<evidence type="ECO:0000256" key="5">
    <source>
        <dbReference type="SAM" id="SignalP"/>
    </source>
</evidence>
<dbReference type="Gene3D" id="3.60.20.40">
    <property type="match status" value="1"/>
</dbReference>
<dbReference type="PANTHER" id="PTHR43199:SF1">
    <property type="entry name" value="GLUTATHIONE HYDROLASE PROENZYME"/>
    <property type="match status" value="1"/>
</dbReference>
<protein>
    <submittedName>
        <fullName evidence="6">Gamma-glutamyltransferase family protein</fullName>
    </submittedName>
</protein>
<evidence type="ECO:0000256" key="1">
    <source>
        <dbReference type="ARBA" id="ARBA00009381"/>
    </source>
</evidence>
<comment type="caution">
    <text evidence="6">The sequence shown here is derived from an EMBL/GenBank/DDBJ whole genome shotgun (WGS) entry which is preliminary data.</text>
</comment>
<feature type="chain" id="PRO_5047257759" evidence="5">
    <location>
        <begin position="21"/>
        <end position="559"/>
    </location>
</feature>
<dbReference type="InterPro" id="IPR043137">
    <property type="entry name" value="GGT_ssub_C"/>
</dbReference>
<dbReference type="PRINTS" id="PR01210">
    <property type="entry name" value="GGTRANSPTASE"/>
</dbReference>
<dbReference type="InterPro" id="IPR043138">
    <property type="entry name" value="GGT_lsub"/>
</dbReference>
<evidence type="ECO:0000256" key="3">
    <source>
        <dbReference type="ARBA" id="ARBA00022801"/>
    </source>
</evidence>
<keyword evidence="2" id="KW-0808">Transferase</keyword>
<dbReference type="EMBL" id="JARXHW010000032">
    <property type="protein sequence ID" value="MDQ8208497.1"/>
    <property type="molecule type" value="Genomic_DNA"/>
</dbReference>
<dbReference type="InterPro" id="IPR029055">
    <property type="entry name" value="Ntn_hydrolases_N"/>
</dbReference>
<evidence type="ECO:0000313" key="6">
    <source>
        <dbReference type="EMBL" id="MDQ8208497.1"/>
    </source>
</evidence>
<dbReference type="InterPro" id="IPR051792">
    <property type="entry name" value="GGT_bact"/>
</dbReference>
<name>A0ABU1AWG9_9BACT</name>
<keyword evidence="3" id="KW-0378">Hydrolase</keyword>
<dbReference type="SUPFAM" id="SSF56235">
    <property type="entry name" value="N-terminal nucleophile aminohydrolases (Ntn hydrolases)"/>
    <property type="match status" value="1"/>
</dbReference>
<keyword evidence="4" id="KW-0865">Zymogen</keyword>
<gene>
    <name evidence="6" type="ORF">QEH52_13315</name>
</gene>
<comment type="similarity">
    <text evidence="1">Belongs to the gamma-glutamyltransferase family.</text>
</comment>